<feature type="domain" description="N-terminal Ras-GEF" evidence="7">
    <location>
        <begin position="619"/>
        <end position="745"/>
    </location>
</feature>
<accession>E9H8K6</accession>
<dbReference type="OMA" id="NYWASRR"/>
<dbReference type="Gene3D" id="1.20.900.10">
    <property type="entry name" value="Dbl homology (DH) domain"/>
    <property type="match status" value="1"/>
</dbReference>
<evidence type="ECO:0000256" key="3">
    <source>
        <dbReference type="SAM" id="MobiDB-lite"/>
    </source>
</evidence>
<dbReference type="PANTHER" id="PTHR23113">
    <property type="entry name" value="GUANINE NUCLEOTIDE EXCHANGE FACTOR"/>
    <property type="match status" value="1"/>
</dbReference>
<dbReference type="Proteomes" id="UP000000305">
    <property type="component" value="Unassembled WGS sequence"/>
</dbReference>
<dbReference type="Gene3D" id="2.30.29.30">
    <property type="entry name" value="Pleckstrin-homology domain (PH domain)/Phosphotyrosine-binding domain (PTB)"/>
    <property type="match status" value="2"/>
</dbReference>
<dbReference type="InterPro" id="IPR023578">
    <property type="entry name" value="Ras_GEF_dom_sf"/>
</dbReference>
<dbReference type="SUPFAM" id="SSF48366">
    <property type="entry name" value="Ras GEF"/>
    <property type="match status" value="1"/>
</dbReference>
<dbReference type="CDD" id="cd00155">
    <property type="entry name" value="RasGEF"/>
    <property type="match status" value="1"/>
</dbReference>
<dbReference type="Pfam" id="PF00621">
    <property type="entry name" value="RhoGEF"/>
    <property type="match status" value="1"/>
</dbReference>
<dbReference type="HOGENOM" id="CLU_003405_0_1_1"/>
<dbReference type="InterPro" id="IPR000219">
    <property type="entry name" value="DH_dom"/>
</dbReference>
<dbReference type="SUPFAM" id="SSF50729">
    <property type="entry name" value="PH domain-like"/>
    <property type="match status" value="2"/>
</dbReference>
<evidence type="ECO:0000259" key="7">
    <source>
        <dbReference type="PROSITE" id="PS50212"/>
    </source>
</evidence>
<feature type="compositionally biased region" description="Gly residues" evidence="3">
    <location>
        <begin position="829"/>
        <end position="840"/>
    </location>
</feature>
<evidence type="ECO:0000256" key="1">
    <source>
        <dbReference type="ARBA" id="ARBA00022658"/>
    </source>
</evidence>
<dbReference type="Gene3D" id="1.20.870.10">
    <property type="entry name" value="Son of sevenless (SoS) protein Chain: S domain 1"/>
    <property type="match status" value="1"/>
</dbReference>
<dbReference type="Pfam" id="PF00618">
    <property type="entry name" value="RasGEF_N"/>
    <property type="match status" value="1"/>
</dbReference>
<organism evidence="8 9">
    <name type="scientific">Daphnia pulex</name>
    <name type="common">Water flea</name>
    <dbReference type="NCBI Taxonomy" id="6669"/>
    <lineage>
        <taxon>Eukaryota</taxon>
        <taxon>Metazoa</taxon>
        <taxon>Ecdysozoa</taxon>
        <taxon>Arthropoda</taxon>
        <taxon>Crustacea</taxon>
        <taxon>Branchiopoda</taxon>
        <taxon>Diplostraca</taxon>
        <taxon>Cladocera</taxon>
        <taxon>Anomopoda</taxon>
        <taxon>Daphniidae</taxon>
        <taxon>Daphnia</taxon>
    </lineage>
</organism>
<feature type="domain" description="PH" evidence="4">
    <location>
        <begin position="443"/>
        <end position="572"/>
    </location>
</feature>
<dbReference type="SMART" id="SM00233">
    <property type="entry name" value="PH"/>
    <property type="match status" value="2"/>
</dbReference>
<dbReference type="GO" id="GO:0005085">
    <property type="term" value="F:guanyl-nucleotide exchange factor activity"/>
    <property type="evidence" value="ECO:0000318"/>
    <property type="project" value="GO_Central"/>
</dbReference>
<proteinExistence type="predicted"/>
<dbReference type="InterPro" id="IPR001849">
    <property type="entry name" value="PH_domain"/>
</dbReference>
<protein>
    <submittedName>
        <fullName evidence="8">Uncharacterized protein</fullName>
    </submittedName>
</protein>
<sequence>ARYDATIAGALYKRTSDGSKWQLRWFTLYQNVLFYWEAESSSRPSGVIFLEGSYCDRVISVSAAGHQQYCFAITFRRDNQRSYELRAESESDCKAWIQAVKQASFNKLLAQKEELEQKHLHLLQIVESEKTAKWQYTRQCEELTDEIKQLRTEVGADGGSQSGMGSAGNVELDDLKKIRKVQGFFRGWLCRHRWKVIVEEYIKSPHAESMRKRNSLVFRMLEDEEENVQQLEILVARFYRPFKMAASSKKPPCSHEDISSIFLNSETILFLHQIFYKGLQARMNNWPTLVLGDLFDVLLPMLNIYQEYVRNHHFSLQILTECKQNPQFSSVLSRLEEHSACKGRSLETFLTYPMHQIPRYIITLHEILAHTPHEHVERRSLENARVQLEHLSRQMHDEVSETENIRKCLAIERMIVEGCDILMDVTQVFVRQGSLLHIVKEKARSQKGRLSLSSRRGSVGTGVGGERGEVRQCFLFSNTLIIATRTSDGKLHLLPEIGKIPFVDATLIEDPTETSSCDDDDGIHSGTNYHGLDFQLIVENKSGNGPGKVVHLVAPSMQDKAAWISDISQCIDNVHFNDFVHSSISDASSVTHPHSVRNDPRLFNDDIDIRFSRTLNSCKVPQIRYATPERLLERLTDLRFLSIDFLNTFLLTYRVFTDGVTVLDALKKVFYASSTVEPAQHDNALQLNSEACLANWIRASSIRRTRVFSDRPPGVLAAEAPSQPVRATARSPARAEAINGVAVLPLATSPTSSAAAAFAVATAGSSNPRDYSLPTGPSRTGPGSILGGGSVGAGGTRSQTYCSINLPSSDPRGSFGGAVQQQPSSSESGTGGGSGPGTGGQVFRDRKESIMSSAATMRVLSVLRHWISKHRDDFESSTSGDLRLKNLTIEFLEDVLSSPQLLPAEHKAASQLLQLLTRDDPSHTKIDLGILLAQPVIQSRENIETLSALEIAEQMTVLDHAILASIKSEELLGQAWMKPDKLFRAPHIILITKRFNEVSRLVASEVIRRPNLAARIAVIEKWTAVADICRCLHNFNGVLQICSAFTNSGVFRLKKTWEKLSKTTRQTIDKLQSIVSTDGRFRNLRDALHRCDPPCIPYLGMYLTDLSFIEEGTPDFTEDGLLNFSKMRMVAHVIREIRHFQSTSYKIEHSSKVNSYLLDVNNLVDDEDLYQMSLEIEPR</sequence>
<dbReference type="SMART" id="SM00147">
    <property type="entry name" value="RasGEF"/>
    <property type="match status" value="1"/>
</dbReference>
<evidence type="ECO:0000256" key="2">
    <source>
        <dbReference type="PROSITE-ProRule" id="PRU00168"/>
    </source>
</evidence>
<dbReference type="InterPro" id="IPR019804">
    <property type="entry name" value="Ras_G-nucl-exch_fac_CS"/>
</dbReference>
<dbReference type="SMART" id="SM00325">
    <property type="entry name" value="RhoGEF"/>
    <property type="match status" value="1"/>
</dbReference>
<dbReference type="CDD" id="cd00160">
    <property type="entry name" value="RhoGEF"/>
    <property type="match status" value="1"/>
</dbReference>
<feature type="domain" description="DH" evidence="6">
    <location>
        <begin position="212"/>
        <end position="398"/>
    </location>
</feature>
<evidence type="ECO:0000259" key="4">
    <source>
        <dbReference type="PROSITE" id="PS50003"/>
    </source>
</evidence>
<dbReference type="PANTHER" id="PTHR23113:SF99">
    <property type="entry name" value="RASGEF DOMAIN-CONTAINING PROTEIN"/>
    <property type="match status" value="1"/>
</dbReference>
<dbReference type="AlphaFoldDB" id="E9H8K6"/>
<dbReference type="STRING" id="6669.E9H8K6"/>
<keyword evidence="9" id="KW-1185">Reference proteome</keyword>
<reference evidence="8 9" key="1">
    <citation type="journal article" date="2011" name="Science">
        <title>The ecoresponsive genome of Daphnia pulex.</title>
        <authorList>
            <person name="Colbourne J.K."/>
            <person name="Pfrender M.E."/>
            <person name="Gilbert D."/>
            <person name="Thomas W.K."/>
            <person name="Tucker A."/>
            <person name="Oakley T.H."/>
            <person name="Tokishita S."/>
            <person name="Aerts A."/>
            <person name="Arnold G.J."/>
            <person name="Basu M.K."/>
            <person name="Bauer D.J."/>
            <person name="Caceres C.E."/>
            <person name="Carmel L."/>
            <person name="Casola C."/>
            <person name="Choi J.H."/>
            <person name="Detter J.C."/>
            <person name="Dong Q."/>
            <person name="Dusheyko S."/>
            <person name="Eads B.D."/>
            <person name="Frohlich T."/>
            <person name="Geiler-Samerotte K.A."/>
            <person name="Gerlach D."/>
            <person name="Hatcher P."/>
            <person name="Jogdeo S."/>
            <person name="Krijgsveld J."/>
            <person name="Kriventseva E.V."/>
            <person name="Kultz D."/>
            <person name="Laforsch C."/>
            <person name="Lindquist E."/>
            <person name="Lopez J."/>
            <person name="Manak J.R."/>
            <person name="Muller J."/>
            <person name="Pangilinan J."/>
            <person name="Patwardhan R.P."/>
            <person name="Pitluck S."/>
            <person name="Pritham E.J."/>
            <person name="Rechtsteiner A."/>
            <person name="Rho M."/>
            <person name="Rogozin I.B."/>
            <person name="Sakarya O."/>
            <person name="Salamov A."/>
            <person name="Schaack S."/>
            <person name="Shapiro H."/>
            <person name="Shiga Y."/>
            <person name="Skalitzky C."/>
            <person name="Smith Z."/>
            <person name="Souvorov A."/>
            <person name="Sung W."/>
            <person name="Tang Z."/>
            <person name="Tsuchiya D."/>
            <person name="Tu H."/>
            <person name="Vos H."/>
            <person name="Wang M."/>
            <person name="Wolf Y.I."/>
            <person name="Yamagata H."/>
            <person name="Yamada T."/>
            <person name="Ye Y."/>
            <person name="Shaw J.R."/>
            <person name="Andrews J."/>
            <person name="Crease T.J."/>
            <person name="Tang H."/>
            <person name="Lucas S.M."/>
            <person name="Robertson H.M."/>
            <person name="Bork P."/>
            <person name="Koonin E.V."/>
            <person name="Zdobnov E.M."/>
            <person name="Grigoriev I.V."/>
            <person name="Lynch M."/>
            <person name="Boore J.L."/>
        </authorList>
    </citation>
    <scope>NUCLEOTIDE SEQUENCE [LARGE SCALE GENOMIC DNA]</scope>
</reference>
<dbReference type="GO" id="GO:0005886">
    <property type="term" value="C:plasma membrane"/>
    <property type="evidence" value="ECO:0000318"/>
    <property type="project" value="GO_Central"/>
</dbReference>
<dbReference type="InterPro" id="IPR011993">
    <property type="entry name" value="PH-like_dom_sf"/>
</dbReference>
<dbReference type="PhylomeDB" id="E9H8K6"/>
<dbReference type="Pfam" id="PF00617">
    <property type="entry name" value="RasGEF"/>
    <property type="match status" value="1"/>
</dbReference>
<evidence type="ECO:0000313" key="9">
    <source>
        <dbReference type="Proteomes" id="UP000000305"/>
    </source>
</evidence>
<name>E9H8K6_DAPPU</name>
<feature type="compositionally biased region" description="Polar residues" evidence="3">
    <location>
        <begin position="796"/>
        <end position="808"/>
    </location>
</feature>
<dbReference type="eggNOG" id="KOG3417">
    <property type="taxonomic scope" value="Eukaryota"/>
</dbReference>
<dbReference type="OrthoDB" id="10254377at2759"/>
<feature type="domain" description="Ras-GEF" evidence="5">
    <location>
        <begin position="947"/>
        <end position="1179"/>
    </location>
</feature>
<dbReference type="KEGG" id="dpx:DAPPUDRAFT_10143"/>
<dbReference type="SUPFAM" id="SSF48065">
    <property type="entry name" value="DBL homology domain (DH-domain)"/>
    <property type="match status" value="1"/>
</dbReference>
<feature type="compositionally biased region" description="Gly residues" evidence="3">
    <location>
        <begin position="784"/>
        <end position="795"/>
    </location>
</feature>
<dbReference type="PROSITE" id="PS50010">
    <property type="entry name" value="DH_2"/>
    <property type="match status" value="1"/>
</dbReference>
<dbReference type="PROSITE" id="PS50096">
    <property type="entry name" value="IQ"/>
    <property type="match status" value="1"/>
</dbReference>
<dbReference type="Gene3D" id="1.10.840.10">
    <property type="entry name" value="Ras guanine-nucleotide exchange factors catalytic domain"/>
    <property type="match status" value="1"/>
</dbReference>
<gene>
    <name evidence="8" type="ORF">DAPPUDRAFT_10143</name>
</gene>
<dbReference type="InterPro" id="IPR008937">
    <property type="entry name" value="Ras-like_GEF"/>
</dbReference>
<feature type="domain" description="PH" evidence="4">
    <location>
        <begin position="4"/>
        <end position="105"/>
    </location>
</feature>
<dbReference type="PROSITE" id="PS50009">
    <property type="entry name" value="RASGEF_CAT"/>
    <property type="match status" value="1"/>
</dbReference>
<evidence type="ECO:0000259" key="6">
    <source>
        <dbReference type="PROSITE" id="PS50010"/>
    </source>
</evidence>
<feature type="non-terminal residue" evidence="8">
    <location>
        <position position="1"/>
    </location>
</feature>
<dbReference type="InParanoid" id="E9H8K6"/>
<dbReference type="PROSITE" id="PS00720">
    <property type="entry name" value="RASGEF"/>
    <property type="match status" value="1"/>
</dbReference>
<dbReference type="InterPro" id="IPR000651">
    <property type="entry name" value="Ras-like_Gua-exchang_fac_N"/>
</dbReference>
<dbReference type="CDD" id="cd13261">
    <property type="entry name" value="PH_RasGRF1_2"/>
    <property type="match status" value="1"/>
</dbReference>
<feature type="non-terminal residue" evidence="8">
    <location>
        <position position="1179"/>
    </location>
</feature>
<dbReference type="PROSITE" id="PS50003">
    <property type="entry name" value="PH_DOMAIN"/>
    <property type="match status" value="2"/>
</dbReference>
<keyword evidence="1 2" id="KW-0344">Guanine-nucleotide releasing factor</keyword>
<dbReference type="Pfam" id="PF00169">
    <property type="entry name" value="PH"/>
    <property type="match status" value="1"/>
</dbReference>
<dbReference type="EMBL" id="GL732605">
    <property type="protein sequence ID" value="EFX71927.1"/>
    <property type="molecule type" value="Genomic_DNA"/>
</dbReference>
<evidence type="ECO:0000259" key="5">
    <source>
        <dbReference type="PROSITE" id="PS50009"/>
    </source>
</evidence>
<dbReference type="SMART" id="SM00229">
    <property type="entry name" value="RasGEFN"/>
    <property type="match status" value="1"/>
</dbReference>
<dbReference type="InterPro" id="IPR035899">
    <property type="entry name" value="DBL_dom_sf"/>
</dbReference>
<dbReference type="GO" id="GO:0007265">
    <property type="term" value="P:Ras protein signal transduction"/>
    <property type="evidence" value="ECO:0000318"/>
    <property type="project" value="GO_Central"/>
</dbReference>
<dbReference type="InterPro" id="IPR001895">
    <property type="entry name" value="RASGEF_cat_dom"/>
</dbReference>
<evidence type="ECO:0000313" key="8">
    <source>
        <dbReference type="EMBL" id="EFX71927.1"/>
    </source>
</evidence>
<feature type="region of interest" description="Disordered" evidence="3">
    <location>
        <begin position="765"/>
        <end position="843"/>
    </location>
</feature>
<dbReference type="PROSITE" id="PS50212">
    <property type="entry name" value="RASGEF_NTER"/>
    <property type="match status" value="1"/>
</dbReference>
<dbReference type="InterPro" id="IPR036964">
    <property type="entry name" value="RASGEF_cat_dom_sf"/>
</dbReference>